<organism evidence="2 3">
    <name type="scientific">Helianthus annuus</name>
    <name type="common">Common sunflower</name>
    <dbReference type="NCBI Taxonomy" id="4232"/>
    <lineage>
        <taxon>Eukaryota</taxon>
        <taxon>Viridiplantae</taxon>
        <taxon>Streptophyta</taxon>
        <taxon>Embryophyta</taxon>
        <taxon>Tracheophyta</taxon>
        <taxon>Spermatophyta</taxon>
        <taxon>Magnoliopsida</taxon>
        <taxon>eudicotyledons</taxon>
        <taxon>Gunneridae</taxon>
        <taxon>Pentapetalae</taxon>
        <taxon>asterids</taxon>
        <taxon>campanulids</taxon>
        <taxon>Asterales</taxon>
        <taxon>Asteraceae</taxon>
        <taxon>Asteroideae</taxon>
        <taxon>Heliantheae alliance</taxon>
        <taxon>Heliantheae</taxon>
        <taxon>Helianthus</taxon>
    </lineage>
</organism>
<reference evidence="1 3" key="1">
    <citation type="journal article" date="2017" name="Nature">
        <title>The sunflower genome provides insights into oil metabolism, flowering and Asterid evolution.</title>
        <authorList>
            <person name="Badouin H."/>
            <person name="Gouzy J."/>
            <person name="Grassa C.J."/>
            <person name="Murat F."/>
            <person name="Staton S.E."/>
            <person name="Cottret L."/>
            <person name="Lelandais-Briere C."/>
            <person name="Owens G.L."/>
            <person name="Carrere S."/>
            <person name="Mayjonade B."/>
            <person name="Legrand L."/>
            <person name="Gill N."/>
            <person name="Kane N.C."/>
            <person name="Bowers J.E."/>
            <person name="Hubner S."/>
            <person name="Bellec A."/>
            <person name="Berard A."/>
            <person name="Berges H."/>
            <person name="Blanchet N."/>
            <person name="Boniface M.C."/>
            <person name="Brunel D."/>
            <person name="Catrice O."/>
            <person name="Chaidir N."/>
            <person name="Claudel C."/>
            <person name="Donnadieu C."/>
            <person name="Faraut T."/>
            <person name="Fievet G."/>
            <person name="Helmstetter N."/>
            <person name="King M."/>
            <person name="Knapp S.J."/>
            <person name="Lai Z."/>
            <person name="Le Paslier M.C."/>
            <person name="Lippi Y."/>
            <person name="Lorenzon L."/>
            <person name="Mandel J.R."/>
            <person name="Marage G."/>
            <person name="Marchand G."/>
            <person name="Marquand E."/>
            <person name="Bret-Mestries E."/>
            <person name="Morien E."/>
            <person name="Nambeesan S."/>
            <person name="Nguyen T."/>
            <person name="Pegot-Espagnet P."/>
            <person name="Pouilly N."/>
            <person name="Raftis F."/>
            <person name="Sallet E."/>
            <person name="Schiex T."/>
            <person name="Thomas J."/>
            <person name="Vandecasteele C."/>
            <person name="Vares D."/>
            <person name="Vear F."/>
            <person name="Vautrin S."/>
            <person name="Crespi M."/>
            <person name="Mangin B."/>
            <person name="Burke J.M."/>
            <person name="Salse J."/>
            <person name="Munos S."/>
            <person name="Vincourt P."/>
            <person name="Rieseberg L.H."/>
            <person name="Langlade N.B."/>
        </authorList>
    </citation>
    <scope>NUCLEOTIDE SEQUENCE [LARGE SCALE GENOMIC DNA]</scope>
    <source>
        <strain evidence="3">cv. SF193</strain>
        <tissue evidence="1">Leaves</tissue>
    </source>
</reference>
<gene>
    <name evidence="2" type="ORF">HannXRQ_Chr01g0029441</name>
    <name evidence="1" type="ORF">HanXRQr2_Chr01g0042791</name>
</gene>
<accession>A0A251VS32</accession>
<sequence length="58" mass="5923">MSACAEGSCNCGSTRSCGSDCSCTCCNGKKSSNSATIIVEGVAPVKTYVFLLILCNFS</sequence>
<reference evidence="1" key="3">
    <citation type="submission" date="2020-06" db="EMBL/GenBank/DDBJ databases">
        <title>Helianthus annuus Genome sequencing and assembly Release 2.</title>
        <authorList>
            <person name="Gouzy J."/>
            <person name="Langlade N."/>
            <person name="Munos S."/>
        </authorList>
    </citation>
    <scope>NUCLEOTIDE SEQUENCE</scope>
    <source>
        <tissue evidence="1">Leaves</tissue>
    </source>
</reference>
<name>A0A251VS32_HELAN</name>
<evidence type="ECO:0000313" key="2">
    <source>
        <dbReference type="EMBL" id="OTG38410.1"/>
    </source>
</evidence>
<evidence type="ECO:0000313" key="3">
    <source>
        <dbReference type="Proteomes" id="UP000215914"/>
    </source>
</evidence>
<dbReference type="Gramene" id="mRNA:HanXRQr2_Chr01g0042791">
    <property type="protein sequence ID" value="mRNA:HanXRQr2_Chr01g0042791"/>
    <property type="gene ID" value="HanXRQr2_Chr01g0042791"/>
</dbReference>
<dbReference type="EMBL" id="CM007890">
    <property type="protein sequence ID" value="OTG38410.1"/>
    <property type="molecule type" value="Genomic_DNA"/>
</dbReference>
<dbReference type="Proteomes" id="UP000215914">
    <property type="component" value="Chromosome 1"/>
</dbReference>
<dbReference type="InParanoid" id="A0A251VS32"/>
<protein>
    <submittedName>
        <fullName evidence="2">Uncharacterized protein</fullName>
    </submittedName>
</protein>
<reference evidence="2" key="2">
    <citation type="submission" date="2017-02" db="EMBL/GenBank/DDBJ databases">
        <title>Sunflower complete genome.</title>
        <authorList>
            <person name="Langlade N."/>
            <person name="Munos S."/>
        </authorList>
    </citation>
    <scope>NUCLEOTIDE SEQUENCE [LARGE SCALE GENOMIC DNA]</scope>
    <source>
        <tissue evidence="2">Leaves</tissue>
    </source>
</reference>
<dbReference type="AlphaFoldDB" id="A0A251VS32"/>
<dbReference type="EMBL" id="MNCJ02000316">
    <property type="protein sequence ID" value="KAF5823853.1"/>
    <property type="molecule type" value="Genomic_DNA"/>
</dbReference>
<proteinExistence type="predicted"/>
<evidence type="ECO:0000313" key="1">
    <source>
        <dbReference type="EMBL" id="KAF5823853.1"/>
    </source>
</evidence>
<keyword evidence="3" id="KW-1185">Reference proteome</keyword>